<evidence type="ECO:0000313" key="2">
    <source>
        <dbReference type="EMBL" id="SFU46168.1"/>
    </source>
</evidence>
<name>A0A1I7GCM1_9PROT</name>
<accession>A0A1I7GCM1</accession>
<dbReference type="SUPFAM" id="SSF53756">
    <property type="entry name" value="UDP-Glycosyltransferase/glycogen phosphorylase"/>
    <property type="match status" value="1"/>
</dbReference>
<dbReference type="RefSeq" id="WP_074974087.1">
    <property type="nucleotide sequence ID" value="NZ_FPBZ01000004.1"/>
</dbReference>
<dbReference type="InterPro" id="IPR028098">
    <property type="entry name" value="Glyco_trans_4-like_N"/>
</dbReference>
<protein>
    <submittedName>
        <fullName evidence="2">Glycosyl transferase 4-like domain-containing protein</fullName>
    </submittedName>
</protein>
<dbReference type="Pfam" id="PF13579">
    <property type="entry name" value="Glyco_trans_4_4"/>
    <property type="match status" value="1"/>
</dbReference>
<gene>
    <name evidence="2" type="ORF">SAMN05216417_104119</name>
</gene>
<dbReference type="AlphaFoldDB" id="A0A1I7GCM1"/>
<organism evidence="2 3">
    <name type="scientific">Nitrosospira multiformis</name>
    <dbReference type="NCBI Taxonomy" id="1231"/>
    <lineage>
        <taxon>Bacteria</taxon>
        <taxon>Pseudomonadati</taxon>
        <taxon>Pseudomonadota</taxon>
        <taxon>Betaproteobacteria</taxon>
        <taxon>Nitrosomonadales</taxon>
        <taxon>Nitrosomonadaceae</taxon>
        <taxon>Nitrosospira</taxon>
    </lineage>
</organism>
<evidence type="ECO:0000259" key="1">
    <source>
        <dbReference type="Pfam" id="PF13579"/>
    </source>
</evidence>
<feature type="domain" description="Glycosyltransferase subfamily 4-like N-terminal" evidence="1">
    <location>
        <begin position="23"/>
        <end position="206"/>
    </location>
</feature>
<sequence length="417" mass="46881">MVKRVLMITFHYPPMRGSSGIQRTLKFSQYLPEFGWEPIVLTAHPRAYPSVSNDQISEISSRVAVHRAFSLDTSRHLSFRGHYPGWFALPDRWISWWIGAVPMGMYLIRKYRPNVIWSTYPVATAHLIGLSLCRIAGIPWVADLRDPMTDVDYPPNPFIRRLYHWIEEKTITCCTRAVVTTPGAMRSYTERFTGVPASRFRMIENGYDEENFAAAEGSMATGTVKREQFVLVHSGIIYPSERNPVPFFEALTALAQDGLISSHGFKVVLRATAHDEYLERLICQFNIADIVTLAPPIPYQDALVEMLSADGLLILQASNCNDQIPAKLYEYLRTRRPILALTDPAGDTAAVLINAGIDTIAPLDSKDAIMRELLRFLTLAKKNVASAASMKMVKASSRKSRTKELGKLLDEVVSNMK</sequence>
<reference evidence="2 3" key="1">
    <citation type="submission" date="2016-10" db="EMBL/GenBank/DDBJ databases">
        <authorList>
            <person name="de Groot N.N."/>
        </authorList>
    </citation>
    <scope>NUCLEOTIDE SEQUENCE [LARGE SCALE GENOMIC DNA]</scope>
    <source>
        <strain evidence="2 3">Nl14</strain>
    </source>
</reference>
<dbReference type="OrthoDB" id="9794575at2"/>
<dbReference type="Proteomes" id="UP000182649">
    <property type="component" value="Unassembled WGS sequence"/>
</dbReference>
<keyword evidence="2" id="KW-0808">Transferase</keyword>
<dbReference type="EMBL" id="FPBZ01000004">
    <property type="protein sequence ID" value="SFU46168.1"/>
    <property type="molecule type" value="Genomic_DNA"/>
</dbReference>
<dbReference type="GO" id="GO:0016757">
    <property type="term" value="F:glycosyltransferase activity"/>
    <property type="evidence" value="ECO:0007669"/>
    <property type="project" value="UniProtKB-ARBA"/>
</dbReference>
<dbReference type="Gene3D" id="3.40.50.2000">
    <property type="entry name" value="Glycogen Phosphorylase B"/>
    <property type="match status" value="1"/>
</dbReference>
<evidence type="ECO:0000313" key="3">
    <source>
        <dbReference type="Proteomes" id="UP000182649"/>
    </source>
</evidence>
<proteinExistence type="predicted"/>